<reference evidence="5" key="1">
    <citation type="submission" date="2025-08" db="UniProtKB">
        <authorList>
            <consortium name="RefSeq"/>
        </authorList>
    </citation>
    <scope>IDENTIFICATION</scope>
</reference>
<dbReference type="GeneID" id="120253260"/>
<dbReference type="NCBIfam" id="TIGR00756">
    <property type="entry name" value="PPR"/>
    <property type="match status" value="2"/>
</dbReference>
<feature type="repeat" description="PPR" evidence="3">
    <location>
        <begin position="119"/>
        <end position="153"/>
    </location>
</feature>
<dbReference type="Proteomes" id="UP001515500">
    <property type="component" value="Chromosome 28"/>
</dbReference>
<keyword evidence="4" id="KW-1185">Reference proteome</keyword>
<dbReference type="InterPro" id="IPR011990">
    <property type="entry name" value="TPR-like_helical_dom_sf"/>
</dbReference>
<feature type="repeat" description="PPR" evidence="3">
    <location>
        <begin position="84"/>
        <end position="118"/>
    </location>
</feature>
<sequence length="327" mass="37322">MPQSLLLSRPSILSPYSLSILLSSHAKFQPFNSTIHLFDELRHSYNSAGLAFGVDEFNVLLRAFCVQRRMGEARLVFNRGFEPDVVSFNIRIDACCKKGRFLDALTVFDEMSKRNLSPTLQTLTTLVYGAGIAGDLPKAQELFDEMFERGLDVDRGAYNALMSCHMRVGNLKGGMAVMDEMVEKGIELDDVSYYTVLSRLKKLEDVCLVYGRMIGNRFVPRMRTVMLLMKVFCNNKRLDLGLQFWDYIVEKGLCLHCHVLDVLVIGLCGGGREDEGYRCFKQVVQSGRQPLDRTYRLLEGLLVKANEFKKLEELRDMMSRFMDLDTK</sequence>
<evidence type="ECO:0000313" key="4">
    <source>
        <dbReference type="Proteomes" id="UP001515500"/>
    </source>
</evidence>
<gene>
    <name evidence="5" type="primary">LOC120253260</name>
</gene>
<dbReference type="PANTHER" id="PTHR47939">
    <property type="entry name" value="MEMBRANE-ASSOCIATED SALT-INDUCIBLE PROTEIN-LIKE"/>
    <property type="match status" value="1"/>
</dbReference>
<evidence type="ECO:0000256" key="1">
    <source>
        <dbReference type="ARBA" id="ARBA00007626"/>
    </source>
</evidence>
<dbReference type="PROSITE" id="PS51375">
    <property type="entry name" value="PPR"/>
    <property type="match status" value="3"/>
</dbReference>
<name>A0AB40ASB5_DIOCR</name>
<evidence type="ECO:0000256" key="3">
    <source>
        <dbReference type="PROSITE-ProRule" id="PRU00708"/>
    </source>
</evidence>
<dbReference type="Pfam" id="PF01535">
    <property type="entry name" value="PPR"/>
    <property type="match status" value="1"/>
</dbReference>
<evidence type="ECO:0000256" key="2">
    <source>
        <dbReference type="ARBA" id="ARBA00022737"/>
    </source>
</evidence>
<dbReference type="RefSeq" id="XP_039117524.1">
    <property type="nucleotide sequence ID" value="XM_039261590.1"/>
</dbReference>
<dbReference type="PANTHER" id="PTHR47939:SF13">
    <property type="entry name" value="OS03G0201400 PROTEIN"/>
    <property type="match status" value="1"/>
</dbReference>
<dbReference type="InterPro" id="IPR050667">
    <property type="entry name" value="PPR-containing_protein"/>
</dbReference>
<feature type="repeat" description="PPR" evidence="3">
    <location>
        <begin position="154"/>
        <end position="188"/>
    </location>
</feature>
<protein>
    <submittedName>
        <fullName evidence="5">Pentatricopeptide repeat-containing protein At3g61360-like</fullName>
    </submittedName>
</protein>
<dbReference type="InterPro" id="IPR002885">
    <property type="entry name" value="PPR_rpt"/>
</dbReference>
<dbReference type="Pfam" id="PF13041">
    <property type="entry name" value="PPR_2"/>
    <property type="match status" value="2"/>
</dbReference>
<comment type="similarity">
    <text evidence="1">Belongs to the PPR family. P subfamily.</text>
</comment>
<evidence type="ECO:0000313" key="5">
    <source>
        <dbReference type="RefSeq" id="XP_039117524.1"/>
    </source>
</evidence>
<proteinExistence type="inferred from homology"/>
<organism evidence="4 5">
    <name type="scientific">Dioscorea cayennensis subsp. rotundata</name>
    <name type="common">White Guinea yam</name>
    <name type="synonym">Dioscorea rotundata</name>
    <dbReference type="NCBI Taxonomy" id="55577"/>
    <lineage>
        <taxon>Eukaryota</taxon>
        <taxon>Viridiplantae</taxon>
        <taxon>Streptophyta</taxon>
        <taxon>Embryophyta</taxon>
        <taxon>Tracheophyta</taxon>
        <taxon>Spermatophyta</taxon>
        <taxon>Magnoliopsida</taxon>
        <taxon>Liliopsida</taxon>
        <taxon>Dioscoreales</taxon>
        <taxon>Dioscoreaceae</taxon>
        <taxon>Dioscorea</taxon>
    </lineage>
</organism>
<keyword evidence="2" id="KW-0677">Repeat</keyword>
<dbReference type="AlphaFoldDB" id="A0AB40ASB5"/>
<accession>A0AB40ASB5</accession>
<dbReference type="Gene3D" id="1.25.40.10">
    <property type="entry name" value="Tetratricopeptide repeat domain"/>
    <property type="match status" value="2"/>
</dbReference>